<dbReference type="PANTHER" id="PTHR10340">
    <property type="entry name" value="SPHINGOMYELIN PHOSPHODIESTERASE"/>
    <property type="match status" value="1"/>
</dbReference>
<dbReference type="SUPFAM" id="SSF56300">
    <property type="entry name" value="Metallo-dependent phosphatases"/>
    <property type="match status" value="1"/>
</dbReference>
<protein>
    <submittedName>
        <fullName evidence="9">Uncharacterized protein</fullName>
    </submittedName>
</protein>
<comment type="subcellular location">
    <subcellularLocation>
        <location evidence="1">Secreted</location>
    </subcellularLocation>
</comment>
<dbReference type="InterPro" id="IPR029052">
    <property type="entry name" value="Metallo-depent_PP-like"/>
</dbReference>
<evidence type="ECO:0000259" key="8">
    <source>
        <dbReference type="Pfam" id="PF19272"/>
    </source>
</evidence>
<evidence type="ECO:0000256" key="4">
    <source>
        <dbReference type="ARBA" id="ARBA00022801"/>
    </source>
</evidence>
<dbReference type="InterPro" id="IPR004843">
    <property type="entry name" value="Calcineurin-like_PHP"/>
</dbReference>
<dbReference type="EMBL" id="JO844474">
    <property type="protein sequence ID" value="AEO36091.1"/>
    <property type="molecule type" value="mRNA"/>
</dbReference>
<accession>G3MRH3</accession>
<sequence>MDDIGAYGDFVCDAPKLLAQSAVEAMERIQPTVDFVLWTGDNLPHTSGISWPDMYNETRWIGDLLWRWARRHRSFVVPTLGNHDWVPANAMESKNATLYRGFLNHGGFNQLLPEDAWATFERGGYYSRALSKKIQLVCLNSVLWYTGNKGEQPEPSDPQMAWLRDQLHNAQHQGQKVFISGHVGPGYFSRSLLGQPPSVAFFEDINHRYQDLIAQYKDVVAGQFFGHQHSNGFVVLSDKNGVPVSSMQLTGSVTPWGSKDPTYRRLSEPANPSVRLYTYRRSTGDLLDYDVYYLDLDKANAAAASQKEPEWEHLYSASRDFMQADLSTASVVELAHRIARSPDLLSRYISLSSSLKDVGPCDNTCRQTMLCAILASRKDSHAACMAEGGKLHAYDFHHYNHDEATTTVRDVVVGVTVSVVIVAGIVLLVRAKRAHMMQGPRYGRFS</sequence>
<evidence type="ECO:0000256" key="2">
    <source>
        <dbReference type="ARBA" id="ARBA00008234"/>
    </source>
</evidence>
<dbReference type="Pfam" id="PF00149">
    <property type="entry name" value="Metallophos"/>
    <property type="match status" value="1"/>
</dbReference>
<evidence type="ECO:0000256" key="1">
    <source>
        <dbReference type="ARBA" id="ARBA00004613"/>
    </source>
</evidence>
<keyword evidence="3" id="KW-0964">Secreted</keyword>
<keyword evidence="4" id="KW-0378">Hydrolase</keyword>
<keyword evidence="6" id="KW-0472">Membrane</keyword>
<evidence type="ECO:0000256" key="5">
    <source>
        <dbReference type="ARBA" id="ARBA00023180"/>
    </source>
</evidence>
<organism evidence="9">
    <name type="scientific">Amblyomma maculatum</name>
    <name type="common">Gulf Coast tick</name>
    <dbReference type="NCBI Taxonomy" id="34609"/>
    <lineage>
        <taxon>Eukaryota</taxon>
        <taxon>Metazoa</taxon>
        <taxon>Ecdysozoa</taxon>
        <taxon>Arthropoda</taxon>
        <taxon>Chelicerata</taxon>
        <taxon>Arachnida</taxon>
        <taxon>Acari</taxon>
        <taxon>Parasitiformes</taxon>
        <taxon>Ixodida</taxon>
        <taxon>Ixodoidea</taxon>
        <taxon>Ixodidae</taxon>
        <taxon>Amblyomminae</taxon>
        <taxon>Amblyomma</taxon>
    </lineage>
</organism>
<keyword evidence="6" id="KW-1133">Transmembrane helix</keyword>
<dbReference type="AlphaFoldDB" id="G3MRH3"/>
<keyword evidence="5" id="KW-0325">Glycoprotein</keyword>
<dbReference type="PANTHER" id="PTHR10340:SF57">
    <property type="entry name" value="METALLOPHOS DOMAIN-CONTAINING PROTEIN"/>
    <property type="match status" value="1"/>
</dbReference>
<evidence type="ECO:0000259" key="7">
    <source>
        <dbReference type="Pfam" id="PF00149"/>
    </source>
</evidence>
<evidence type="ECO:0000313" key="9">
    <source>
        <dbReference type="EMBL" id="AEO36091.1"/>
    </source>
</evidence>
<dbReference type="Pfam" id="PF19272">
    <property type="entry name" value="ASMase_C"/>
    <property type="match status" value="1"/>
</dbReference>
<evidence type="ECO:0000256" key="6">
    <source>
        <dbReference type="SAM" id="Phobius"/>
    </source>
</evidence>
<keyword evidence="6" id="KW-0812">Transmembrane</keyword>
<dbReference type="GO" id="GO:0005615">
    <property type="term" value="C:extracellular space"/>
    <property type="evidence" value="ECO:0007669"/>
    <property type="project" value="TreeGrafter"/>
</dbReference>
<dbReference type="Gene3D" id="3.60.21.10">
    <property type="match status" value="1"/>
</dbReference>
<name>G3MRH3_AMBMU</name>
<reference evidence="9" key="1">
    <citation type="journal article" date="2011" name="PLoS ONE">
        <title>A deep insight into the sialotranscriptome of the gulf coast tick, Amblyomma maculatum.</title>
        <authorList>
            <person name="Karim S."/>
            <person name="Singh P."/>
            <person name="Ribeiro J.M."/>
        </authorList>
    </citation>
    <scope>NUCLEOTIDE SEQUENCE</scope>
    <source>
        <tissue evidence="9">Salivary gland</tissue>
    </source>
</reference>
<feature type="domain" description="Calcineurin-like phosphoesterase" evidence="7">
    <location>
        <begin position="24"/>
        <end position="230"/>
    </location>
</feature>
<feature type="domain" description="Sphingomyelin phosphodiesterase C-terminal" evidence="8">
    <location>
        <begin position="244"/>
        <end position="386"/>
    </location>
</feature>
<comment type="similarity">
    <text evidence="2">Belongs to the acid sphingomyelinase family.</text>
</comment>
<proteinExistence type="evidence at transcript level"/>
<feature type="transmembrane region" description="Helical" evidence="6">
    <location>
        <begin position="411"/>
        <end position="431"/>
    </location>
</feature>
<dbReference type="InterPro" id="IPR045473">
    <property type="entry name" value="ASM_C"/>
</dbReference>
<dbReference type="GO" id="GO:0008081">
    <property type="term" value="F:phosphoric diester hydrolase activity"/>
    <property type="evidence" value="ECO:0007669"/>
    <property type="project" value="TreeGrafter"/>
</dbReference>
<evidence type="ECO:0000256" key="3">
    <source>
        <dbReference type="ARBA" id="ARBA00022525"/>
    </source>
</evidence>